<dbReference type="EMBL" id="CP038141">
    <property type="protein sequence ID" value="QDH17121.1"/>
    <property type="molecule type" value="Genomic_DNA"/>
</dbReference>
<protein>
    <submittedName>
        <fullName evidence="1">Uncharacterized protein</fullName>
    </submittedName>
</protein>
<evidence type="ECO:0000313" key="2">
    <source>
        <dbReference type="Proteomes" id="UP000316313"/>
    </source>
</evidence>
<dbReference type="RefSeq" id="WP_141460752.1">
    <property type="nucleotide sequence ID" value="NZ_CP038141.1"/>
</dbReference>
<accession>A0A4Y6UL49</accession>
<proteinExistence type="predicted"/>
<reference evidence="1 2" key="1">
    <citation type="submission" date="2019-03" db="EMBL/GenBank/DDBJ databases">
        <title>The complete genome sequence of Swingsia samuiensis NBRC107927(T).</title>
        <authorList>
            <person name="Chua K.-O."/>
            <person name="Chan K.-G."/>
            <person name="See-Too W.-S."/>
        </authorList>
    </citation>
    <scope>NUCLEOTIDE SEQUENCE [LARGE SCALE GENOMIC DNA]</scope>
    <source>
        <strain evidence="1 2">AH83</strain>
    </source>
</reference>
<dbReference type="Proteomes" id="UP000316313">
    <property type="component" value="Chromosome"/>
</dbReference>
<gene>
    <name evidence="1" type="ORF">E3D00_05740</name>
</gene>
<name>A0A4Y6UL49_9PROT</name>
<sequence length="141" mass="15847">MTSKILPGFDSIVHEWVVKKSSAERPMRLNEQEIEDLAKASLEALKHRVFGTGWGRLQELTAGWVVQKQQGIMPQPLHEEDLQVFASFALESLTRSPYALQEGNTPLQNNNEVESVAEELEAPNNEGDIYKYARAHLASCL</sequence>
<organism evidence="1 2">
    <name type="scientific">Swingsia samuiensis</name>
    <dbReference type="NCBI Taxonomy" id="1293412"/>
    <lineage>
        <taxon>Bacteria</taxon>
        <taxon>Pseudomonadati</taxon>
        <taxon>Pseudomonadota</taxon>
        <taxon>Alphaproteobacteria</taxon>
        <taxon>Acetobacterales</taxon>
        <taxon>Acetobacteraceae</taxon>
        <taxon>Swingsia</taxon>
    </lineage>
</organism>
<dbReference type="AlphaFoldDB" id="A0A4Y6UL49"/>
<dbReference type="OrthoDB" id="7283284at2"/>
<dbReference type="KEGG" id="ssam:E3D00_05740"/>
<keyword evidence="2" id="KW-1185">Reference proteome</keyword>
<evidence type="ECO:0000313" key="1">
    <source>
        <dbReference type="EMBL" id="QDH17121.1"/>
    </source>
</evidence>